<protein>
    <submittedName>
        <fullName evidence="1">Uncharacterized protein</fullName>
    </submittedName>
</protein>
<evidence type="ECO:0000313" key="2">
    <source>
        <dbReference type="Proteomes" id="UP000739411"/>
    </source>
</evidence>
<proteinExistence type="predicted"/>
<dbReference type="Proteomes" id="UP000739411">
    <property type="component" value="Unassembled WGS sequence"/>
</dbReference>
<gene>
    <name evidence="1" type="ORF">IPJ38_09745</name>
</gene>
<reference evidence="1 2" key="1">
    <citation type="submission" date="2020-10" db="EMBL/GenBank/DDBJ databases">
        <title>Connecting structure to function with the recovery of over 1000 high-quality activated sludge metagenome-assembled genomes encoding full-length rRNA genes using long-read sequencing.</title>
        <authorList>
            <person name="Singleton C.M."/>
            <person name="Petriglieri F."/>
            <person name="Kristensen J.M."/>
            <person name="Kirkegaard R.H."/>
            <person name="Michaelsen T.Y."/>
            <person name="Andersen M.H."/>
            <person name="Karst S.M."/>
            <person name="Dueholm M.S."/>
            <person name="Nielsen P.H."/>
            <person name="Albertsen M."/>
        </authorList>
    </citation>
    <scope>NUCLEOTIDE SEQUENCE [LARGE SCALE GENOMIC DNA]</scope>
    <source>
        <strain evidence="1">EsbW_18-Q3-R4-48_BATAC.463</strain>
    </source>
</reference>
<evidence type="ECO:0000313" key="1">
    <source>
        <dbReference type="EMBL" id="MBK7415334.1"/>
    </source>
</evidence>
<dbReference type="EMBL" id="JADJMS010000019">
    <property type="protein sequence ID" value="MBK7415334.1"/>
    <property type="molecule type" value="Genomic_DNA"/>
</dbReference>
<name>A0A935K2D5_9RHOO</name>
<accession>A0A935K2D5</accession>
<comment type="caution">
    <text evidence="1">The sequence shown here is derived from an EMBL/GenBank/DDBJ whole genome shotgun (WGS) entry which is preliminary data.</text>
</comment>
<dbReference type="AlphaFoldDB" id="A0A935K2D5"/>
<organism evidence="1 2">
    <name type="scientific">Candidatus Dechloromonas phosphorivorans</name>
    <dbReference type="NCBI Taxonomy" id="2899244"/>
    <lineage>
        <taxon>Bacteria</taxon>
        <taxon>Pseudomonadati</taxon>
        <taxon>Pseudomonadota</taxon>
        <taxon>Betaproteobacteria</taxon>
        <taxon>Rhodocyclales</taxon>
        <taxon>Azonexaceae</taxon>
        <taxon>Dechloromonas</taxon>
    </lineage>
</organism>
<sequence length="102" mass="11718">MQPKFSKEQLMRVRDQALMYQCACPAQVSILLAEVMSLFEYQEACLNQTDTDARVHTAIAQATELAYPIFEQCLTDVLLLEGWNMETLEMPELLKKRMVDSV</sequence>